<dbReference type="Proteomes" id="UP001596356">
    <property type="component" value="Unassembled WGS sequence"/>
</dbReference>
<evidence type="ECO:0000256" key="1">
    <source>
        <dbReference type="ARBA" id="ARBA00006739"/>
    </source>
</evidence>
<comment type="similarity">
    <text evidence="1">Belongs to the glycosyltransferase 2 family.</text>
</comment>
<keyword evidence="2" id="KW-0328">Glycosyltransferase</keyword>
<keyword evidence="3" id="KW-0808">Transferase</keyword>
<evidence type="ECO:0000313" key="6">
    <source>
        <dbReference type="Proteomes" id="UP001596356"/>
    </source>
</evidence>
<dbReference type="PANTHER" id="PTHR43630">
    <property type="entry name" value="POLY-BETA-1,6-N-ACETYL-D-GLUCOSAMINE SYNTHASE"/>
    <property type="match status" value="1"/>
</dbReference>
<accession>A0ABW2ASH3</accession>
<name>A0ABW2ASH3_9MICO</name>
<dbReference type="PANTHER" id="PTHR43630:SF1">
    <property type="entry name" value="POLY-BETA-1,6-N-ACETYL-D-GLUCOSAMINE SYNTHASE"/>
    <property type="match status" value="1"/>
</dbReference>
<evidence type="ECO:0000256" key="3">
    <source>
        <dbReference type="ARBA" id="ARBA00022679"/>
    </source>
</evidence>
<dbReference type="InterPro" id="IPR001173">
    <property type="entry name" value="Glyco_trans_2-like"/>
</dbReference>
<dbReference type="Gene3D" id="3.90.550.10">
    <property type="entry name" value="Spore Coat Polysaccharide Biosynthesis Protein SpsA, Chain A"/>
    <property type="match status" value="1"/>
</dbReference>
<protein>
    <submittedName>
        <fullName evidence="5">Glycosyltransferase family 2 protein</fullName>
    </submittedName>
</protein>
<evidence type="ECO:0000259" key="4">
    <source>
        <dbReference type="Pfam" id="PF00535"/>
    </source>
</evidence>
<comment type="caution">
    <text evidence="5">The sequence shown here is derived from an EMBL/GenBank/DDBJ whole genome shotgun (WGS) entry which is preliminary data.</text>
</comment>
<proteinExistence type="inferred from homology"/>
<keyword evidence="6" id="KW-1185">Reference proteome</keyword>
<gene>
    <name evidence="5" type="ORF">ACFQBT_08870</name>
</gene>
<dbReference type="RefSeq" id="WP_377822046.1">
    <property type="nucleotide sequence ID" value="NZ_JBHSWJ010000002.1"/>
</dbReference>
<dbReference type="Pfam" id="PF00535">
    <property type="entry name" value="Glycos_transf_2"/>
    <property type="match status" value="1"/>
</dbReference>
<evidence type="ECO:0000313" key="5">
    <source>
        <dbReference type="EMBL" id="MFC6713926.1"/>
    </source>
</evidence>
<organism evidence="5 6">
    <name type="scientific">Branchiibius cervicis</name>
    <dbReference type="NCBI Taxonomy" id="908252"/>
    <lineage>
        <taxon>Bacteria</taxon>
        <taxon>Bacillati</taxon>
        <taxon>Actinomycetota</taxon>
        <taxon>Actinomycetes</taxon>
        <taxon>Micrococcales</taxon>
        <taxon>Dermacoccaceae</taxon>
        <taxon>Branchiibius</taxon>
    </lineage>
</organism>
<dbReference type="InterPro" id="IPR029044">
    <property type="entry name" value="Nucleotide-diphossugar_trans"/>
</dbReference>
<sequence>MTDVSEMVSVVVPTRNNQRTIAACLESVRAQDYPSVELIVVDNHSSDATQQIAREYADRLEIAGPERSAQRNRGIEVASGPWIIWLDSDMILPPDAVTAAVATAHETGATGIALPERTVGEGFWTACRALERECYLDQPGLHNPRLLRRDYLREDGGFDPAMSGPEDADLRLRMRERGDVIALAPVIIDHDEGRLTLRDIWTKRYYYGLSIPALENEHEGAVSGQGRALLTAYVQNRGRLLRRPVHAAGMVLMRGMEAAGYLAGARAGRRRR</sequence>
<evidence type="ECO:0000256" key="2">
    <source>
        <dbReference type="ARBA" id="ARBA00022676"/>
    </source>
</evidence>
<reference evidence="6" key="1">
    <citation type="journal article" date="2019" name="Int. J. Syst. Evol. Microbiol.">
        <title>The Global Catalogue of Microorganisms (GCM) 10K type strain sequencing project: providing services to taxonomists for standard genome sequencing and annotation.</title>
        <authorList>
            <consortium name="The Broad Institute Genomics Platform"/>
            <consortium name="The Broad Institute Genome Sequencing Center for Infectious Disease"/>
            <person name="Wu L."/>
            <person name="Ma J."/>
        </authorList>
    </citation>
    <scope>NUCLEOTIDE SEQUENCE [LARGE SCALE GENOMIC DNA]</scope>
    <source>
        <strain evidence="6">NBRC 106593</strain>
    </source>
</reference>
<dbReference type="EMBL" id="JBHSWJ010000002">
    <property type="protein sequence ID" value="MFC6713926.1"/>
    <property type="molecule type" value="Genomic_DNA"/>
</dbReference>
<dbReference type="SUPFAM" id="SSF53448">
    <property type="entry name" value="Nucleotide-diphospho-sugar transferases"/>
    <property type="match status" value="1"/>
</dbReference>
<feature type="domain" description="Glycosyltransferase 2-like" evidence="4">
    <location>
        <begin position="9"/>
        <end position="114"/>
    </location>
</feature>